<proteinExistence type="predicted"/>
<keyword evidence="2" id="KW-0732">Signal</keyword>
<evidence type="ECO:0000313" key="4">
    <source>
        <dbReference type="Proteomes" id="UP000242519"/>
    </source>
</evidence>
<evidence type="ECO:0000256" key="2">
    <source>
        <dbReference type="SAM" id="SignalP"/>
    </source>
</evidence>
<dbReference type="AlphaFoldDB" id="A0A218Z3X4"/>
<organism evidence="3 4">
    <name type="scientific">Diplocarpon coronariae</name>
    <dbReference type="NCBI Taxonomy" id="2795749"/>
    <lineage>
        <taxon>Eukaryota</taxon>
        <taxon>Fungi</taxon>
        <taxon>Dikarya</taxon>
        <taxon>Ascomycota</taxon>
        <taxon>Pezizomycotina</taxon>
        <taxon>Leotiomycetes</taxon>
        <taxon>Helotiales</taxon>
        <taxon>Drepanopezizaceae</taxon>
        <taxon>Diplocarpon</taxon>
    </lineage>
</organism>
<feature type="compositionally biased region" description="Low complexity" evidence="1">
    <location>
        <begin position="61"/>
        <end position="76"/>
    </location>
</feature>
<dbReference type="EMBL" id="MZNU01000217">
    <property type="protein sequence ID" value="OWP02717.1"/>
    <property type="molecule type" value="Genomic_DNA"/>
</dbReference>
<keyword evidence="4" id="KW-1185">Reference proteome</keyword>
<dbReference type="InParanoid" id="A0A218Z3X4"/>
<accession>A0A218Z3X4</accession>
<evidence type="ECO:0000313" key="3">
    <source>
        <dbReference type="EMBL" id="OWP02717.1"/>
    </source>
</evidence>
<comment type="caution">
    <text evidence="3">The sequence shown here is derived from an EMBL/GenBank/DDBJ whole genome shotgun (WGS) entry which is preliminary data.</text>
</comment>
<dbReference type="Proteomes" id="UP000242519">
    <property type="component" value="Unassembled WGS sequence"/>
</dbReference>
<reference evidence="3 4" key="1">
    <citation type="submission" date="2017-04" db="EMBL/GenBank/DDBJ databases">
        <title>Draft genome sequence of Marssonina coronaria NL1: causal agent of apple blotch.</title>
        <authorList>
            <person name="Cheng Q."/>
        </authorList>
    </citation>
    <scope>NUCLEOTIDE SEQUENCE [LARGE SCALE GENOMIC DNA]</scope>
    <source>
        <strain evidence="3 4">NL1</strain>
    </source>
</reference>
<feature type="region of interest" description="Disordered" evidence="1">
    <location>
        <begin position="43"/>
        <end position="109"/>
    </location>
</feature>
<protein>
    <submittedName>
        <fullName evidence="3">Uncharacterized protein</fullName>
    </submittedName>
</protein>
<feature type="signal peptide" evidence="2">
    <location>
        <begin position="1"/>
        <end position="20"/>
    </location>
</feature>
<name>A0A218Z3X4_9HELO</name>
<evidence type="ECO:0000256" key="1">
    <source>
        <dbReference type="SAM" id="MobiDB-lite"/>
    </source>
</evidence>
<sequence>MQIIHTLALTGLFAAGLLSAVPVHREFDFPTFSYSPLPRASYPHFGHTGSAPRPTGSADLPPSASFTGSPSFTGTPSYPPPPRPTVTGAPVFTRPSFTAKPHRPTPTST</sequence>
<gene>
    <name evidence="3" type="ORF">B2J93_134</name>
</gene>
<feature type="chain" id="PRO_5012555750" evidence="2">
    <location>
        <begin position="21"/>
        <end position="109"/>
    </location>
</feature>